<keyword evidence="1" id="KW-0677">Repeat</keyword>
<dbReference type="Gene3D" id="1.25.40.10">
    <property type="entry name" value="Tetratricopeptide repeat domain"/>
    <property type="match status" value="4"/>
</dbReference>
<proteinExistence type="predicted"/>
<evidence type="ECO:0000313" key="3">
    <source>
        <dbReference type="EMBL" id="MFC0527196.1"/>
    </source>
</evidence>
<dbReference type="SUPFAM" id="SSF50494">
    <property type="entry name" value="Trypsin-like serine proteases"/>
    <property type="match status" value="1"/>
</dbReference>
<dbReference type="RefSeq" id="WP_377246626.1">
    <property type="nucleotide sequence ID" value="NZ_JBHLUH010000007.1"/>
</dbReference>
<reference evidence="3 4" key="1">
    <citation type="submission" date="2024-09" db="EMBL/GenBank/DDBJ databases">
        <authorList>
            <person name="Sun Q."/>
            <person name="Mori K."/>
        </authorList>
    </citation>
    <scope>NUCLEOTIDE SEQUENCE [LARGE SCALE GENOMIC DNA]</scope>
    <source>
        <strain evidence="3 4">TBRC 3947</strain>
    </source>
</reference>
<accession>A0ABV6LXP7</accession>
<dbReference type="Pfam" id="PF24883">
    <property type="entry name" value="NPHP3_N"/>
    <property type="match status" value="1"/>
</dbReference>
<dbReference type="InterPro" id="IPR056884">
    <property type="entry name" value="NPHP3-like_N"/>
</dbReference>
<feature type="domain" description="Nephrocystin 3-like N-terminal" evidence="2">
    <location>
        <begin position="280"/>
        <end position="417"/>
    </location>
</feature>
<organism evidence="3 4">
    <name type="scientific">Phytohabitans kaempferiae</name>
    <dbReference type="NCBI Taxonomy" id="1620943"/>
    <lineage>
        <taxon>Bacteria</taxon>
        <taxon>Bacillati</taxon>
        <taxon>Actinomycetota</taxon>
        <taxon>Actinomycetes</taxon>
        <taxon>Micromonosporales</taxon>
        <taxon>Micromonosporaceae</taxon>
    </lineage>
</organism>
<dbReference type="Proteomes" id="UP001589867">
    <property type="component" value="Unassembled WGS sequence"/>
</dbReference>
<dbReference type="EMBL" id="JBHLUH010000007">
    <property type="protein sequence ID" value="MFC0527196.1"/>
    <property type="molecule type" value="Genomic_DNA"/>
</dbReference>
<protein>
    <submittedName>
        <fullName evidence="3">Trypsin-like peptidase domain-containing protein</fullName>
    </submittedName>
</protein>
<evidence type="ECO:0000313" key="4">
    <source>
        <dbReference type="Proteomes" id="UP001589867"/>
    </source>
</evidence>
<dbReference type="InterPro" id="IPR043504">
    <property type="entry name" value="Peptidase_S1_PA_chymotrypsin"/>
</dbReference>
<name>A0ABV6LXP7_9ACTN</name>
<evidence type="ECO:0000256" key="1">
    <source>
        <dbReference type="ARBA" id="ARBA00022737"/>
    </source>
</evidence>
<gene>
    <name evidence="3" type="ORF">ACFFIA_05945</name>
</gene>
<keyword evidence="4" id="KW-1185">Reference proteome</keyword>
<dbReference type="Gene3D" id="2.40.10.10">
    <property type="entry name" value="Trypsin-like serine proteases"/>
    <property type="match status" value="1"/>
</dbReference>
<dbReference type="Pfam" id="PF13365">
    <property type="entry name" value="Trypsin_2"/>
    <property type="match status" value="1"/>
</dbReference>
<sequence length="1709" mass="178641">MTGIAALSFAPTRGLDPGRIAEVIVTLRGRPQRRGSGYRVTGTTVLTAAHLVADAETIQVRFDADRPTQWTASATVACGLDEADVAVLAIDPPAEHALVDTVEYAGLGDRDAVLDVRLAGFPRWKQRRRSDGRIHRELHSAHGTVSVLSNRRGGTLEITVPAPAEDPDQDVSPWEAMSGAAVWADNRIVGVVAEHHRREGLGRLSATRIDRCLALAPAPQLFARLLGLADPARLPDAVPPPAGWLTRSGYVEQVRDIAPAGGLVERGAELAELAAFCLGDEPYVWWQAGPWAGKSALMSTFVLNPPPGVDVLSFFVTARLAAQGDSAAFTDALLEQLALLSGETLPPVLTPSARDGQRRALLRTASARAAAAGRRLVLVVDGLDEDRGTAPGSGLPSIASLLPKSVDGGLRVIVSGRPNPPIPNDVPADHPLRRCRIRKLDPSPYALEVADRARLELTELLAGPPAHRDVLGLITACGGGLSLDELEELTGHPRFELDGMLGGLFGRTVAGRADATGGDARRVFLLAHETLRQEAIERLGARLRGEYRARIHGWADHYRQIGWPAHTPLYLLRGYSRMLQDERDRDRLVSYATDGRRHERMLDVTGGDANAFAEIGIAQGMVLAAEPPDLPAAAALAVHRDQLAMRNANIPVRLPAIWARLHLPARAEALVRGMSSPERQTRAMTDLLTAWAGTVDADHAAALLPIAEAAAGGITSPRDRAEAQRDLAEAVALLGEHERAVAIADTIADPRHAAEASARVARTAARHGRFELAEQVARRVTDAYWAARALADVAGALTDAGAVARGAAVARSIGDPYWRAVALTSVLRAGVHTSPVAVAEVRQAIDAVDDVNLVAKALTALLRTVGRAAPPPAVAELLDAAVTAANANPNQYGQGGALAELAQVSASLGHRARADATAAAIPVPHTRSDTVTALAVDAAGLGEYDRAAALADTLDRAEPRALALAGMAQVGADAGATDQASAWADAAARLLPDVVSRPVRLRLLVQLVRVAAAAGQPDRASGWLDDAAAQARESTSGSVRCLALVETVGAAAAAGNHSLVDALAEEVKAAAVAIARSDERCAVLAQAATVMAGLGRFDHGEGIAGAIPEPDRKAEALTGLAELARAKGRQADAMRLATAAEDVARRIANPMEQAAALTGLARALAASDPGRARLIAAAAEPHARAVPEGWGRGRAIVDLVSVLAGLGHYRQAEPLAAQVTDSLLVPAAWRQVARAAAAAGDAERAEAFARRIQTALERDGALALVVAELCGYAARTAHGDTAAILTKGEAIARSISDPTDRVSAYASAMTAWARTRDFGRAADLAAAAERTAASTDEPVARARILAPLNEPLREVVRLAVAARQLPVGEKAAVSITDPEIRARSLIELAVAAIDTGDGRHARAMAGAARSAAEQIHGPNSRDQVMVELARTTAVAGDSTSAVSLAHTINASYYHAEALREIALAIAAEGDHDLALSVVRPIPGHHERARALTALADSAAAGGDHGRAYALGVEAARSVDALKDLSDRTWAVPRVTAELTALARRLVFAGHVDVEHGLLAAIERLALSIRNEHERRQATEDLASVAALSGDHLRSGALLRAAAESKELVKAGEDLLAAAGMNQPPQRALTSGATADFAAAEVQIQKIPDPDERSQALAALAAECADAGETARAVRLAATALAAGKWTNSLLVAYQLEPSVLNAIADAYDV</sequence>
<dbReference type="InterPro" id="IPR009003">
    <property type="entry name" value="Peptidase_S1_PA"/>
</dbReference>
<dbReference type="InterPro" id="IPR011990">
    <property type="entry name" value="TPR-like_helical_dom_sf"/>
</dbReference>
<evidence type="ECO:0000259" key="2">
    <source>
        <dbReference type="Pfam" id="PF24883"/>
    </source>
</evidence>
<comment type="caution">
    <text evidence="3">The sequence shown here is derived from an EMBL/GenBank/DDBJ whole genome shotgun (WGS) entry which is preliminary data.</text>
</comment>